<feature type="domain" description="Glycosyl hydrolase family 13 catalytic" evidence="4">
    <location>
        <begin position="563"/>
        <end position="967"/>
    </location>
</feature>
<dbReference type="InterPro" id="IPR004193">
    <property type="entry name" value="Glyco_hydro_13_N"/>
</dbReference>
<dbReference type="Pfam" id="PF02922">
    <property type="entry name" value="CBM_48"/>
    <property type="match status" value="1"/>
</dbReference>
<reference evidence="5 6" key="1">
    <citation type="submission" date="2020-04" db="EMBL/GenBank/DDBJ databases">
        <title>MicrobeNet Type strains.</title>
        <authorList>
            <person name="Nicholson A.C."/>
        </authorList>
    </citation>
    <scope>NUCLEOTIDE SEQUENCE [LARGE SCALE GENOMIC DNA]</scope>
    <source>
        <strain evidence="5 6">ATCC BAA-788</strain>
    </source>
</reference>
<dbReference type="InterPro" id="IPR006047">
    <property type="entry name" value="GH13_cat_dom"/>
</dbReference>
<evidence type="ECO:0000313" key="6">
    <source>
        <dbReference type="Proteomes" id="UP000581206"/>
    </source>
</evidence>
<keyword evidence="6" id="KW-1185">Reference proteome</keyword>
<dbReference type="InterPro" id="IPR040671">
    <property type="entry name" value="Pullulanase_N2"/>
</dbReference>
<keyword evidence="3" id="KW-0812">Transmembrane</keyword>
<gene>
    <name evidence="5" type="primary">pulA</name>
    <name evidence="5" type="ORF">HGA03_15240</name>
</gene>
<name>A0A7X6R079_9CELL</name>
<accession>A0A7X6R079</accession>
<comment type="caution">
    <text evidence="5">The sequence shown here is derived from an EMBL/GenBank/DDBJ whole genome shotgun (WGS) entry which is preliminary data.</text>
</comment>
<dbReference type="InterPro" id="IPR017853">
    <property type="entry name" value="GH"/>
</dbReference>
<dbReference type="Pfam" id="PF22058">
    <property type="entry name" value="X25_BaPul_like"/>
    <property type="match status" value="2"/>
</dbReference>
<dbReference type="CDD" id="cd02860">
    <property type="entry name" value="E_set_Pullulanase"/>
    <property type="match status" value="1"/>
</dbReference>
<dbReference type="Gene3D" id="3.20.20.80">
    <property type="entry name" value="Glycosidases"/>
    <property type="match status" value="1"/>
</dbReference>
<sequence>MPGRHPCSRGPLCDEGVDVAHRPSPPPWTRRIPALLAALALIGVGIVLPTATATPAAAAPPRDVTVSLAGTLGPAIGCGEWDVTCTAAELTARTGSVYSGTFTLPAGDYEYKVAIDHSWAESYGTGGQNVAFTLDTEQQVTFRYDDGSHAVGQLAADGSTGVSVVAAGSFQDQLGCGGTWDPGCLGSWMAPIGGTVYELRTDRLTAGSYETKAVVESNWDRSYPASNVTFEVPRDGAEVVITLDLGTGEVIVDVDGAVPGSGSTAYWLDARTLAVPASAGSGDWALQAAPNGGIQVADSGVTLPGDGQTIALTDAGTVSAELAEAQPRVRGYRALTLPDGIDAAALLSGELRVTLTGAGTVDYSTGVQTAGVIDALYTVDDDTPLGVTWSGGAPTLRVWAPTAKQVALDLAGGSVPMTRADDGTWSVTGDPSWNGMSYRYDVEVYVPGTGVVTNSVTDPYSVALTLNSTHSVLIDLDDPAFQPTIWTDNAAPVVENAVDHTIYELHVRDFSISDSTVPEAERGTYLAFTRQDSDGMTHLRELADAGLTTVHLLPTFDIASIEEDRSQQQTTGDLSGFAADSREQQDAVNAIKDQDAFNWGYDPYHFFAPEGSYATTGNQDGGARVAEFRSMVGGLHEAGLQVVLDQVFNHTAAAGQDDKSVLDKIVPGYYHRLTSAGSIETSTCCQNVATENAMAQRLMVDSVVTWAKDYRVDGFRFDLMGHHSRENMEAIRAALDELTLEKDGVDGSAIYLYGEGWDFGEVSGNALFTQATQGQLDGTGIGTFSDRLRDAVRGGSPVNGGSLFEQGFGTGLAVEPNGREAQLGDAGTVNTGSEQEYADLAHATDLVRLGLTGNLRDYSFLTSDGTVRTGDQIDYNGSPAGYATSPEEVVSYVDAHDNETLFDVLTTKLPADMDMSDRVRMNTLSLATATLSQSVTFWHAGTDLLRSKSLDRDSYNSGDHFNLLDWTGQTNNFGVGLPPEEKNGDYWDVQGPLLADANLKPGAEDIATASEAAQDLLRLRSSTPLFRLGDADQIQAKLTFPGSGPDAAPGVIVMRVDDTVGEEADPELDGLLVVFNTTGEPITETVDGLAGHDLALSAVQAEGADDVVRSTTFDQETGTVTVPARTVAVLTEAQGTAPVDPVASASITLSAGQVRAGEQVTVTGADFAAGAEVELWLHSDPVQLGTVTTAADGTFAATVTVPASTEAGAHTLRAVAGAVVAEAPLTVLAAVGDPGGSGDGTTGTGGTGGTGDGTTPTRLAVTGAGIAGLLLLAAGLITAGVLARRAQQRRA</sequence>
<organism evidence="5 6">
    <name type="scientific">Cellulomonas denverensis</name>
    <dbReference type="NCBI Taxonomy" id="264297"/>
    <lineage>
        <taxon>Bacteria</taxon>
        <taxon>Bacillati</taxon>
        <taxon>Actinomycetota</taxon>
        <taxon>Actinomycetes</taxon>
        <taxon>Micrococcales</taxon>
        <taxon>Cellulomonadaceae</taxon>
        <taxon>Cellulomonas</taxon>
    </lineage>
</organism>
<dbReference type="InterPro" id="IPR013780">
    <property type="entry name" value="Glyco_hydro_b"/>
</dbReference>
<feature type="transmembrane region" description="Helical" evidence="3">
    <location>
        <begin position="32"/>
        <end position="51"/>
    </location>
</feature>
<evidence type="ECO:0000256" key="2">
    <source>
        <dbReference type="SAM" id="MobiDB-lite"/>
    </source>
</evidence>
<protein>
    <submittedName>
        <fullName evidence="5">Pullulanase-type alpha-1,6-glucosidase</fullName>
    </submittedName>
</protein>
<dbReference type="InterPro" id="IPR054409">
    <property type="entry name" value="X25_BaPul-like"/>
</dbReference>
<dbReference type="Gene3D" id="2.60.40.1130">
    <property type="entry name" value="Rab geranylgeranyltransferase alpha-subunit, insert domain"/>
    <property type="match status" value="1"/>
</dbReference>
<dbReference type="PANTHER" id="PTHR43002">
    <property type="entry name" value="GLYCOGEN DEBRANCHING ENZYME"/>
    <property type="match status" value="1"/>
</dbReference>
<proteinExistence type="inferred from homology"/>
<keyword evidence="3" id="KW-1133">Transmembrane helix</keyword>
<dbReference type="InterPro" id="IPR011839">
    <property type="entry name" value="Pullul_strch"/>
</dbReference>
<dbReference type="SMART" id="SM00642">
    <property type="entry name" value="Aamy"/>
    <property type="match status" value="1"/>
</dbReference>
<dbReference type="SUPFAM" id="SSF51011">
    <property type="entry name" value="Glycosyl hydrolase domain"/>
    <property type="match status" value="1"/>
</dbReference>
<evidence type="ECO:0000256" key="3">
    <source>
        <dbReference type="SAM" id="Phobius"/>
    </source>
</evidence>
<keyword evidence="3" id="KW-0472">Membrane</keyword>
<dbReference type="Pfam" id="PF11852">
    <property type="entry name" value="Pullul_strch_C"/>
    <property type="match status" value="1"/>
</dbReference>
<dbReference type="NCBIfam" id="TIGR02103">
    <property type="entry name" value="pullul_strch"/>
    <property type="match status" value="1"/>
</dbReference>
<dbReference type="CDD" id="cd12962">
    <property type="entry name" value="X25_BaPul_like"/>
    <property type="match status" value="2"/>
</dbReference>
<dbReference type="InterPro" id="IPR014756">
    <property type="entry name" value="Ig_E-set"/>
</dbReference>
<dbReference type="InterPro" id="IPR013783">
    <property type="entry name" value="Ig-like_fold"/>
</dbReference>
<feature type="transmembrane region" description="Helical" evidence="3">
    <location>
        <begin position="1259"/>
        <end position="1283"/>
    </location>
</feature>
<dbReference type="GO" id="GO:0051060">
    <property type="term" value="F:pullulanase activity"/>
    <property type="evidence" value="ECO:0007669"/>
    <property type="project" value="InterPro"/>
</dbReference>
<dbReference type="EMBL" id="JAAXOX010000011">
    <property type="protein sequence ID" value="NKY24024.1"/>
    <property type="molecule type" value="Genomic_DNA"/>
</dbReference>
<dbReference type="Pfam" id="PF17967">
    <property type="entry name" value="Pullulanase_N2"/>
    <property type="match status" value="1"/>
</dbReference>
<comment type="similarity">
    <text evidence="1">Belongs to the glycosyl hydrolase 13 family.</text>
</comment>
<dbReference type="Proteomes" id="UP000581206">
    <property type="component" value="Unassembled WGS sequence"/>
</dbReference>
<dbReference type="SUPFAM" id="SSF51445">
    <property type="entry name" value="(Trans)glycosidases"/>
    <property type="match status" value="1"/>
</dbReference>
<dbReference type="GO" id="GO:0005975">
    <property type="term" value="P:carbohydrate metabolic process"/>
    <property type="evidence" value="ECO:0007669"/>
    <property type="project" value="InterPro"/>
</dbReference>
<dbReference type="CDD" id="cd11341">
    <property type="entry name" value="AmyAc_Pullulanase_LD-like"/>
    <property type="match status" value="1"/>
</dbReference>
<dbReference type="InterPro" id="IPR024561">
    <property type="entry name" value="Pullul_strch_C"/>
</dbReference>
<dbReference type="SUPFAM" id="SSF81296">
    <property type="entry name" value="E set domains"/>
    <property type="match status" value="2"/>
</dbReference>
<feature type="region of interest" description="Disordered" evidence="2">
    <location>
        <begin position="1232"/>
        <end position="1255"/>
    </location>
</feature>
<evidence type="ECO:0000313" key="5">
    <source>
        <dbReference type="EMBL" id="NKY24024.1"/>
    </source>
</evidence>
<feature type="compositionally biased region" description="Gly residues" evidence="2">
    <location>
        <begin position="1233"/>
        <end position="1252"/>
    </location>
</feature>
<dbReference type="Gene3D" id="2.60.40.10">
    <property type="entry name" value="Immunoglobulins"/>
    <property type="match status" value="3"/>
</dbReference>
<evidence type="ECO:0000259" key="4">
    <source>
        <dbReference type="SMART" id="SM00642"/>
    </source>
</evidence>
<evidence type="ECO:0000256" key="1">
    <source>
        <dbReference type="ARBA" id="ARBA00008061"/>
    </source>
</evidence>
<dbReference type="Gene3D" id="2.60.40.1180">
    <property type="entry name" value="Golgi alpha-mannosidase II"/>
    <property type="match status" value="1"/>
</dbReference>